<keyword evidence="5" id="KW-1185">Reference proteome</keyword>
<evidence type="ECO:0000313" key="5">
    <source>
        <dbReference type="Proteomes" id="UP000767291"/>
    </source>
</evidence>
<feature type="domain" description="YknX-like C-terminal permuted SH3-like" evidence="2">
    <location>
        <begin position="336"/>
        <end position="401"/>
    </location>
</feature>
<comment type="caution">
    <text evidence="4">The sequence shown here is derived from an EMBL/GenBank/DDBJ whole genome shotgun (WGS) entry which is preliminary data.</text>
</comment>
<dbReference type="PANTHER" id="PTHR30469:SF33">
    <property type="entry name" value="SLR1207 PROTEIN"/>
    <property type="match status" value="1"/>
</dbReference>
<proteinExistence type="predicted"/>
<gene>
    <name evidence="4" type="ORF">J2Z43_001621</name>
</gene>
<dbReference type="RefSeq" id="WP_209456677.1">
    <property type="nucleotide sequence ID" value="NZ_JAGGJX010000002.1"/>
</dbReference>
<dbReference type="InterPro" id="IPR058636">
    <property type="entry name" value="Beta-barrel_YknX"/>
</dbReference>
<evidence type="ECO:0000259" key="3">
    <source>
        <dbReference type="Pfam" id="PF25990"/>
    </source>
</evidence>
<dbReference type="Gene3D" id="2.40.420.20">
    <property type="match status" value="1"/>
</dbReference>
<dbReference type="Gene3D" id="1.20.120.330">
    <property type="entry name" value="Nucleotidyltransferases domain 2"/>
    <property type="match status" value="1"/>
</dbReference>
<dbReference type="Pfam" id="PF25990">
    <property type="entry name" value="Beta-barrel_YknX"/>
    <property type="match status" value="1"/>
</dbReference>
<dbReference type="EMBL" id="JAGGJX010000002">
    <property type="protein sequence ID" value="MBP1855228.1"/>
    <property type="molecule type" value="Genomic_DNA"/>
</dbReference>
<organism evidence="4 5">
    <name type="scientific">Metaclostridioides mangenotii</name>
    <dbReference type="NCBI Taxonomy" id="1540"/>
    <lineage>
        <taxon>Bacteria</taxon>
        <taxon>Bacillati</taxon>
        <taxon>Bacillota</taxon>
        <taxon>Clostridia</taxon>
        <taxon>Peptostreptococcales</taxon>
        <taxon>Peptostreptococcaceae</taxon>
        <taxon>Metaclostridioides</taxon>
    </lineage>
</organism>
<name>A0ABS4EBA8_9FIRM</name>
<dbReference type="Pfam" id="PF25989">
    <property type="entry name" value="YknX_C"/>
    <property type="match status" value="1"/>
</dbReference>
<feature type="compositionally biased region" description="Polar residues" evidence="1">
    <location>
        <begin position="144"/>
        <end position="162"/>
    </location>
</feature>
<dbReference type="Proteomes" id="UP000767291">
    <property type="component" value="Unassembled WGS sequence"/>
</dbReference>
<evidence type="ECO:0000313" key="4">
    <source>
        <dbReference type="EMBL" id="MBP1855228.1"/>
    </source>
</evidence>
<protein>
    <submittedName>
        <fullName evidence="4">HlyD family secretion protein</fullName>
    </submittedName>
</protein>
<dbReference type="PANTHER" id="PTHR30469">
    <property type="entry name" value="MULTIDRUG RESISTANCE PROTEIN MDTA"/>
    <property type="match status" value="1"/>
</dbReference>
<evidence type="ECO:0000256" key="1">
    <source>
        <dbReference type="SAM" id="MobiDB-lite"/>
    </source>
</evidence>
<sequence>MKLKNMKRMTKKKKIYLSIVAGVVALLAIIISAVYVNLKKGNNDNAYTSYKIEKPEPLLFKGFVTAEKVYSVFYDQSLGKVTDILVKDGQEIKSGDAILSYKNEEIQSEADAQENSLKKLSISVDSAKNNLNNARSKVKDYKNKLSQSKNELGNIDASTSEGQQKKQELKAAINQYEEQLDAQNSVVTQSESALSSAKLDYKDASKSVDSIRKKANKNVTAEISGIVSVNEKGKTDPTVPVIKIISKNVVVEGIISEYDYDSIKLRQRVKVRPVSQKEEIGGQIKQINQLPDTEINVGDNQANSTGSLSNYKFLVELDSPVQYGYSVQIKLPIDELRIPKKALIKEGNKEYVYLYISGKVIKKPIKTETKNEVIVVLEGIKEGDVIISNPDKELKDGDKIELKSDNSAVKSND</sequence>
<dbReference type="SUPFAM" id="SSF57997">
    <property type="entry name" value="Tropomyosin"/>
    <property type="match status" value="1"/>
</dbReference>
<evidence type="ECO:0000259" key="2">
    <source>
        <dbReference type="Pfam" id="PF25989"/>
    </source>
</evidence>
<feature type="domain" description="YknX-like beta-barrel" evidence="3">
    <location>
        <begin position="250"/>
        <end position="329"/>
    </location>
</feature>
<reference evidence="4 5" key="1">
    <citation type="submission" date="2021-03" db="EMBL/GenBank/DDBJ databases">
        <title>Genomic Encyclopedia of Type Strains, Phase IV (KMG-IV): sequencing the most valuable type-strain genomes for metagenomic binning, comparative biology and taxonomic classification.</title>
        <authorList>
            <person name="Goeker M."/>
        </authorList>
    </citation>
    <scope>NUCLEOTIDE SEQUENCE [LARGE SCALE GENOMIC DNA]</scope>
    <source>
        <strain evidence="4 5">DSM 1289</strain>
    </source>
</reference>
<dbReference type="Gene3D" id="2.40.30.170">
    <property type="match status" value="1"/>
</dbReference>
<feature type="region of interest" description="Disordered" evidence="1">
    <location>
        <begin position="143"/>
        <end position="163"/>
    </location>
</feature>
<dbReference type="InterPro" id="IPR058637">
    <property type="entry name" value="YknX-like_C"/>
</dbReference>
<accession>A0ABS4EBA8</accession>